<proteinExistence type="inferred from homology"/>
<accession>A0AAX1UKI3</accession>
<dbReference type="GO" id="GO:0004190">
    <property type="term" value="F:aspartic-type endopeptidase activity"/>
    <property type="evidence" value="ECO:0007669"/>
    <property type="project" value="UniProtKB-UniRule"/>
</dbReference>
<keyword evidence="8 9" id="KW-0472">Membrane</keyword>
<dbReference type="Pfam" id="PF01252">
    <property type="entry name" value="Peptidase_A8"/>
    <property type="match status" value="1"/>
</dbReference>
<evidence type="ECO:0000256" key="11">
    <source>
        <dbReference type="RuleBase" id="RU004181"/>
    </source>
</evidence>
<evidence type="ECO:0000256" key="7">
    <source>
        <dbReference type="ARBA" id="ARBA00022989"/>
    </source>
</evidence>
<dbReference type="PANTHER" id="PTHR33695">
    <property type="entry name" value="LIPOPROTEIN SIGNAL PEPTIDASE"/>
    <property type="match status" value="1"/>
</dbReference>
<feature type="transmembrane region" description="Helical" evidence="9">
    <location>
        <begin position="62"/>
        <end position="83"/>
    </location>
</feature>
<feature type="active site" evidence="9">
    <location>
        <position position="117"/>
    </location>
</feature>
<dbReference type="EC" id="3.4.23.36" evidence="9"/>
<dbReference type="InterPro" id="IPR001872">
    <property type="entry name" value="Peptidase_A8"/>
</dbReference>
<gene>
    <name evidence="9" type="primary">lspA</name>
    <name evidence="13" type="ORF">D1114_10685</name>
</gene>
<evidence type="ECO:0000256" key="2">
    <source>
        <dbReference type="ARBA" id="ARBA00022475"/>
    </source>
</evidence>
<keyword evidence="5 9" id="KW-0064">Aspartyl protease</keyword>
<comment type="function">
    <text evidence="9 10">This protein specifically catalyzes the removal of signal peptides from prolipoproteins.</text>
</comment>
<evidence type="ECO:0000256" key="1">
    <source>
        <dbReference type="ARBA" id="ARBA00006139"/>
    </source>
</evidence>
<dbReference type="GO" id="GO:0005886">
    <property type="term" value="C:plasma membrane"/>
    <property type="evidence" value="ECO:0007669"/>
    <property type="project" value="UniProtKB-SubCell"/>
</dbReference>
<feature type="transmembrane region" description="Helical" evidence="9">
    <location>
        <begin position="130"/>
        <end position="149"/>
    </location>
</feature>
<comment type="caution">
    <text evidence="13">The sequence shown here is derived from an EMBL/GenBank/DDBJ whole genome shotgun (WGS) entry which is preliminary data.</text>
</comment>
<name>A0AAX1UKI3_CERSP</name>
<comment type="catalytic activity">
    <reaction evidence="9 10">
        <text>Release of signal peptides from bacterial membrane prolipoproteins. Hydrolyzes -Xaa-Yaa-Zaa-|-(S,diacylglyceryl)Cys-, in which Xaa is hydrophobic (preferably Leu), and Yaa (Ala or Ser) and Zaa (Gly or Ala) have small, neutral side chains.</text>
        <dbReference type="EC" id="3.4.23.36"/>
    </reaction>
</comment>
<keyword evidence="2 9" id="KW-1003">Cell membrane</keyword>
<keyword evidence="4 9" id="KW-0812">Transmembrane</keyword>
<dbReference type="AlphaFoldDB" id="A0AAX1UKI3"/>
<dbReference type="Proteomes" id="UP000266305">
    <property type="component" value="Unassembled WGS sequence"/>
</dbReference>
<dbReference type="GO" id="GO:0006508">
    <property type="term" value="P:proteolysis"/>
    <property type="evidence" value="ECO:0007669"/>
    <property type="project" value="UniProtKB-KW"/>
</dbReference>
<evidence type="ECO:0000313" key="13">
    <source>
        <dbReference type="EMBL" id="RHZ94897.1"/>
    </source>
</evidence>
<comment type="subcellular location">
    <subcellularLocation>
        <location evidence="9">Cell membrane</location>
        <topology evidence="9">Multi-pass membrane protein</topology>
    </subcellularLocation>
</comment>
<evidence type="ECO:0000256" key="8">
    <source>
        <dbReference type="ARBA" id="ARBA00023136"/>
    </source>
</evidence>
<dbReference type="EMBL" id="QWGP01000010">
    <property type="protein sequence ID" value="RHZ94897.1"/>
    <property type="molecule type" value="Genomic_DNA"/>
</dbReference>
<evidence type="ECO:0000313" key="14">
    <source>
        <dbReference type="Proteomes" id="UP000266305"/>
    </source>
</evidence>
<dbReference type="PANTHER" id="PTHR33695:SF1">
    <property type="entry name" value="LIPOPROTEIN SIGNAL PEPTIDASE"/>
    <property type="match status" value="1"/>
</dbReference>
<evidence type="ECO:0000256" key="6">
    <source>
        <dbReference type="ARBA" id="ARBA00022801"/>
    </source>
</evidence>
<evidence type="ECO:0000256" key="3">
    <source>
        <dbReference type="ARBA" id="ARBA00022670"/>
    </source>
</evidence>
<evidence type="ECO:0000256" key="9">
    <source>
        <dbReference type="HAMAP-Rule" id="MF_00161"/>
    </source>
</evidence>
<organism evidence="13 14">
    <name type="scientific">Cereibacter sphaeroides</name>
    <name type="common">Rhodobacter sphaeroides</name>
    <dbReference type="NCBI Taxonomy" id="1063"/>
    <lineage>
        <taxon>Bacteria</taxon>
        <taxon>Pseudomonadati</taxon>
        <taxon>Pseudomonadota</taxon>
        <taxon>Alphaproteobacteria</taxon>
        <taxon>Rhodobacterales</taxon>
        <taxon>Paracoccaceae</taxon>
        <taxon>Cereibacter</taxon>
    </lineage>
</organism>
<dbReference type="NCBIfam" id="NF011356">
    <property type="entry name" value="PRK14774.1"/>
    <property type="match status" value="1"/>
</dbReference>
<reference evidence="13 14" key="1">
    <citation type="submission" date="2018-08" db="EMBL/GenBank/DDBJ databases">
        <title>Draft genome sequence of Rhodobacter sphaeroides FY.</title>
        <authorList>
            <person name="Rayyan A."/>
            <person name="Meyer T.E."/>
            <person name="Kyndt J.A."/>
        </authorList>
    </citation>
    <scope>NUCLEOTIDE SEQUENCE [LARGE SCALE GENOMIC DNA]</scope>
    <source>
        <strain evidence="13 14">FY</strain>
    </source>
</reference>
<feature type="active site" evidence="9">
    <location>
        <position position="136"/>
    </location>
</feature>
<evidence type="ECO:0000256" key="5">
    <source>
        <dbReference type="ARBA" id="ARBA00022750"/>
    </source>
</evidence>
<keyword evidence="3 9" id="KW-0645">Protease</keyword>
<sequence>MRLAALTAFGVFVLDQLTKWLVVWGLDLANRGAIDLVAPWLTFRMAWNRGINFGIGSSDQEIVRWGLVIVSLAISAWVWRWVWRSTPTRLARISGGLLIGGALGNVVDRVLYGAVADFLNMSCCGIENPYAFNVADIAIFAGAFGLVLFTRETKPEPEKLKSTPKRKPAERKANGSRRPGGGKTP</sequence>
<evidence type="ECO:0000256" key="12">
    <source>
        <dbReference type="SAM" id="MobiDB-lite"/>
    </source>
</evidence>
<feature type="region of interest" description="Disordered" evidence="12">
    <location>
        <begin position="155"/>
        <end position="185"/>
    </location>
</feature>
<evidence type="ECO:0000256" key="10">
    <source>
        <dbReference type="RuleBase" id="RU000594"/>
    </source>
</evidence>
<evidence type="ECO:0000256" key="4">
    <source>
        <dbReference type="ARBA" id="ARBA00022692"/>
    </source>
</evidence>
<protein>
    <recommendedName>
        <fullName evidence="9">Lipoprotein signal peptidase</fullName>
        <ecNumber evidence="9">3.4.23.36</ecNumber>
    </recommendedName>
    <alternativeName>
        <fullName evidence="9">Prolipoprotein signal peptidase</fullName>
    </alternativeName>
    <alternativeName>
        <fullName evidence="9">Signal peptidase II</fullName>
        <shortName evidence="9">SPase II</shortName>
    </alternativeName>
</protein>
<dbReference type="RefSeq" id="WP_119000150.1">
    <property type="nucleotide sequence ID" value="NZ_QWGP01000010.1"/>
</dbReference>
<dbReference type="PRINTS" id="PR00781">
    <property type="entry name" value="LIPOSIGPTASE"/>
</dbReference>
<feature type="transmembrane region" description="Helical" evidence="9">
    <location>
        <begin position="95"/>
        <end position="115"/>
    </location>
</feature>
<dbReference type="PROSITE" id="PS00855">
    <property type="entry name" value="SPASE_II"/>
    <property type="match status" value="1"/>
</dbReference>
<dbReference type="NCBIfam" id="TIGR00077">
    <property type="entry name" value="lspA"/>
    <property type="match status" value="1"/>
</dbReference>
<comment type="similarity">
    <text evidence="1 9 11">Belongs to the peptidase A8 family.</text>
</comment>
<dbReference type="HAMAP" id="MF_00161">
    <property type="entry name" value="LspA"/>
    <property type="match status" value="1"/>
</dbReference>
<keyword evidence="6 9" id="KW-0378">Hydrolase</keyword>
<keyword evidence="7 9" id="KW-1133">Transmembrane helix</keyword>
<comment type="pathway">
    <text evidence="9">Protein modification; lipoprotein biosynthesis (signal peptide cleavage).</text>
</comment>
<comment type="caution">
    <text evidence="9">Lacks conserved residue(s) required for the propagation of feature annotation.</text>
</comment>